<evidence type="ECO:0000313" key="3">
    <source>
        <dbReference type="Proteomes" id="UP001500713"/>
    </source>
</evidence>
<dbReference type="EMBL" id="BAAAEM010000003">
    <property type="protein sequence ID" value="GAA0481530.1"/>
    <property type="molecule type" value="Genomic_DNA"/>
</dbReference>
<dbReference type="InterPro" id="IPR029000">
    <property type="entry name" value="Cyclophilin-like_dom_sf"/>
</dbReference>
<keyword evidence="3" id="KW-1185">Reference proteome</keyword>
<sequence length="174" mass="18862">MTQNCIAEFETDYGPFSMELMHGVAPVTAGYFKALIEVGAFDGSSIFRIVGKDNVECRPDHPIEVVQGGLKAGDNQPVAPIAHEPTSQTGIQHIKWTVSAARFDPGETYGSFFICMADTPSLDEGGERHSDGHGFAGFGRIVSGFNVLGAIFVHREASEMLEVEIPIHRARIVK</sequence>
<comment type="caution">
    <text evidence="2">The sequence shown here is derived from an EMBL/GenBank/DDBJ whole genome shotgun (WGS) entry which is preliminary data.</text>
</comment>
<name>A0ABN1AQ64_9SPHN</name>
<reference evidence="2 3" key="1">
    <citation type="journal article" date="2019" name="Int. J. Syst. Evol. Microbiol.">
        <title>The Global Catalogue of Microorganisms (GCM) 10K type strain sequencing project: providing services to taxonomists for standard genome sequencing and annotation.</title>
        <authorList>
            <consortium name="The Broad Institute Genomics Platform"/>
            <consortium name="The Broad Institute Genome Sequencing Center for Infectious Disease"/>
            <person name="Wu L."/>
            <person name="Ma J."/>
        </authorList>
    </citation>
    <scope>NUCLEOTIDE SEQUENCE [LARGE SCALE GENOMIC DNA]</scope>
    <source>
        <strain evidence="2 3">JCM 14162</strain>
    </source>
</reference>
<evidence type="ECO:0000259" key="1">
    <source>
        <dbReference type="PROSITE" id="PS50072"/>
    </source>
</evidence>
<gene>
    <name evidence="2" type="ORF">GCM10009096_24640</name>
</gene>
<evidence type="ECO:0000313" key="2">
    <source>
        <dbReference type="EMBL" id="GAA0481530.1"/>
    </source>
</evidence>
<feature type="domain" description="PPIase cyclophilin-type" evidence="1">
    <location>
        <begin position="10"/>
        <end position="174"/>
    </location>
</feature>
<dbReference type="RefSeq" id="WP_343759676.1">
    <property type="nucleotide sequence ID" value="NZ_BAAAEM010000003.1"/>
</dbReference>
<dbReference type="PROSITE" id="PS50072">
    <property type="entry name" value="CSA_PPIASE_2"/>
    <property type="match status" value="1"/>
</dbReference>
<proteinExistence type="predicted"/>
<dbReference type="InterPro" id="IPR002130">
    <property type="entry name" value="Cyclophilin-type_PPIase_dom"/>
</dbReference>
<dbReference type="SUPFAM" id="SSF50891">
    <property type="entry name" value="Cyclophilin-like"/>
    <property type="match status" value="1"/>
</dbReference>
<dbReference type="Proteomes" id="UP001500713">
    <property type="component" value="Unassembled WGS sequence"/>
</dbReference>
<accession>A0ABN1AQ64</accession>
<organism evidence="2 3">
    <name type="scientific">Parasphingorhabdus litoris</name>
    <dbReference type="NCBI Taxonomy" id="394733"/>
    <lineage>
        <taxon>Bacteria</taxon>
        <taxon>Pseudomonadati</taxon>
        <taxon>Pseudomonadota</taxon>
        <taxon>Alphaproteobacteria</taxon>
        <taxon>Sphingomonadales</taxon>
        <taxon>Sphingomonadaceae</taxon>
        <taxon>Parasphingorhabdus</taxon>
    </lineage>
</organism>
<dbReference type="Gene3D" id="2.40.100.10">
    <property type="entry name" value="Cyclophilin-like"/>
    <property type="match status" value="1"/>
</dbReference>
<keyword evidence="2" id="KW-0413">Isomerase</keyword>
<dbReference type="GO" id="GO:0016853">
    <property type="term" value="F:isomerase activity"/>
    <property type="evidence" value="ECO:0007669"/>
    <property type="project" value="UniProtKB-KW"/>
</dbReference>
<dbReference type="Pfam" id="PF00160">
    <property type="entry name" value="Pro_isomerase"/>
    <property type="match status" value="1"/>
</dbReference>
<protein>
    <submittedName>
        <fullName evidence="2">Peptidylprolyl isomerase</fullName>
    </submittedName>
</protein>